<feature type="compositionally biased region" description="Acidic residues" evidence="1">
    <location>
        <begin position="259"/>
        <end position="317"/>
    </location>
</feature>
<evidence type="ECO:0000256" key="1">
    <source>
        <dbReference type="SAM" id="MobiDB-lite"/>
    </source>
</evidence>
<evidence type="ECO:0000256" key="2">
    <source>
        <dbReference type="SAM" id="SignalP"/>
    </source>
</evidence>
<gene>
    <name evidence="3" type="ORF">HDA33_002358</name>
</gene>
<keyword evidence="2" id="KW-0732">Signal</keyword>
<feature type="chain" id="PRO_5031373281" description="GerMN domain-containing protein" evidence="2">
    <location>
        <begin position="27"/>
        <end position="342"/>
    </location>
</feature>
<dbReference type="PROSITE" id="PS51318">
    <property type="entry name" value="TAT"/>
    <property type="match status" value="1"/>
</dbReference>
<dbReference type="RefSeq" id="WP_246416958.1">
    <property type="nucleotide sequence ID" value="NZ_BAABAG010000006.1"/>
</dbReference>
<comment type="caution">
    <text evidence="3">The sequence shown here is derived from an EMBL/GenBank/DDBJ whole genome shotgun (WGS) entry which is preliminary data.</text>
</comment>
<dbReference type="EMBL" id="JACHMW010000001">
    <property type="protein sequence ID" value="MBB5849794.1"/>
    <property type="molecule type" value="Genomic_DNA"/>
</dbReference>
<accession>A0A7W9N1Z3</accession>
<dbReference type="PROSITE" id="PS51257">
    <property type="entry name" value="PROKAR_LIPOPROTEIN"/>
    <property type="match status" value="1"/>
</dbReference>
<proteinExistence type="predicted"/>
<feature type="signal peptide" evidence="2">
    <location>
        <begin position="1"/>
        <end position="26"/>
    </location>
</feature>
<feature type="region of interest" description="Disordered" evidence="1">
    <location>
        <begin position="198"/>
        <end position="342"/>
    </location>
</feature>
<sequence length="342" mass="35565">MRQRPASRALLLVGAAAAVGLLGGCAAEPGAPAATDGSTQGDALPRPEVDGYAPLTVWLTVPAAEAVPGSTGRPYGCDDLLVPVQTVPADAPDDADAALDFLFSDERGWHGDPSLWNAVFETRESLTPTGHRLEGDVDVFTFTGTVTAEGECEAERIRAQLQETAAAHTSAGQVRLEVDGRPLDDVLGLAPLALGDEVDVPESDAAPSESPTEPADEPWEEPAEDPWAEPTEDTWSEPTEDPWAEAEESAEPSPTAWEEPAEETGEPQDETAPTEEDAPTEWDGTVDDGSESTDDPAEVEEPPAQDEGADPADESAPAEDAGADGSGNLGVDDPDATEPSAP</sequence>
<reference evidence="3 4" key="1">
    <citation type="submission" date="2020-08" db="EMBL/GenBank/DDBJ databases">
        <title>Sequencing the genomes of 1000 actinobacteria strains.</title>
        <authorList>
            <person name="Klenk H.-P."/>
        </authorList>
    </citation>
    <scope>NUCLEOTIDE SEQUENCE [LARGE SCALE GENOMIC DNA]</scope>
    <source>
        <strain evidence="3 4">DSM 17945</strain>
    </source>
</reference>
<name>A0A7W9N1Z3_9MICC</name>
<dbReference type="Proteomes" id="UP000567246">
    <property type="component" value="Unassembled WGS sequence"/>
</dbReference>
<dbReference type="AlphaFoldDB" id="A0A7W9N1Z3"/>
<dbReference type="InterPro" id="IPR006311">
    <property type="entry name" value="TAT_signal"/>
</dbReference>
<evidence type="ECO:0008006" key="5">
    <source>
        <dbReference type="Google" id="ProtNLM"/>
    </source>
</evidence>
<organism evidence="3 4">
    <name type="scientific">Micrococcus endophyticus</name>
    <dbReference type="NCBI Taxonomy" id="455343"/>
    <lineage>
        <taxon>Bacteria</taxon>
        <taxon>Bacillati</taxon>
        <taxon>Actinomycetota</taxon>
        <taxon>Actinomycetes</taxon>
        <taxon>Micrococcales</taxon>
        <taxon>Micrococcaceae</taxon>
        <taxon>Micrococcus</taxon>
    </lineage>
</organism>
<evidence type="ECO:0000313" key="4">
    <source>
        <dbReference type="Proteomes" id="UP000567246"/>
    </source>
</evidence>
<protein>
    <recommendedName>
        <fullName evidence="5">GerMN domain-containing protein</fullName>
    </recommendedName>
</protein>
<feature type="compositionally biased region" description="Acidic residues" evidence="1">
    <location>
        <begin position="214"/>
        <end position="250"/>
    </location>
</feature>
<keyword evidence="4" id="KW-1185">Reference proteome</keyword>
<evidence type="ECO:0000313" key="3">
    <source>
        <dbReference type="EMBL" id="MBB5849794.1"/>
    </source>
</evidence>